<accession>A0A1A9VAZ2</accession>
<evidence type="ECO:0000259" key="1">
    <source>
        <dbReference type="Pfam" id="PF00983"/>
    </source>
</evidence>
<dbReference type="Proteomes" id="UP000078200">
    <property type="component" value="Unassembled WGS sequence"/>
</dbReference>
<dbReference type="Gene3D" id="2.60.120.20">
    <property type="match status" value="1"/>
</dbReference>
<reference evidence="2" key="1">
    <citation type="submission" date="2020-05" db="UniProtKB">
        <authorList>
            <consortium name="EnsemblMetazoa"/>
        </authorList>
    </citation>
    <scope>IDENTIFICATION</scope>
    <source>
        <strain evidence="2">TTRI</strain>
    </source>
</reference>
<evidence type="ECO:0000313" key="2">
    <source>
        <dbReference type="EnsemblMetazoa" id="GAUT031467-PA"/>
    </source>
</evidence>
<dbReference type="InterPro" id="IPR000574">
    <property type="entry name" value="Tymo_coat"/>
</dbReference>
<name>A0A1A9VAZ2_GLOAU</name>
<dbReference type="Pfam" id="PF00983">
    <property type="entry name" value="Tymo_coat"/>
    <property type="match status" value="1"/>
</dbReference>
<protein>
    <recommendedName>
        <fullName evidence="1">Tymovirus coat protein domain-containing protein</fullName>
    </recommendedName>
</protein>
<dbReference type="AlphaFoldDB" id="A0A1A9VAZ2"/>
<feature type="domain" description="Tymovirus coat protein" evidence="1">
    <location>
        <begin position="25"/>
        <end position="121"/>
    </location>
</feature>
<dbReference type="EnsemblMetazoa" id="GAUT031467-RA">
    <property type="protein sequence ID" value="GAUT031467-PA"/>
    <property type="gene ID" value="GAUT031467"/>
</dbReference>
<sequence>MADTHRDSNINSGLPHLSDGASPPIASLSQNHGSCLMVPLQAKLHDHKGDHKFYSAPITSISAVINLISFCQLAELICLEAVLFSGQHTPTFPVTMDRLWSPNDVVPSATELLSYPGSTYFRGHCWPWLRVSSLRLFLLQLQDKISHSLFQSPLPASQLLAKH</sequence>
<keyword evidence="3" id="KW-1185">Reference proteome</keyword>
<dbReference type="GO" id="GO:0005198">
    <property type="term" value="F:structural molecule activity"/>
    <property type="evidence" value="ECO:0007669"/>
    <property type="project" value="InterPro"/>
</dbReference>
<dbReference type="InterPro" id="IPR029053">
    <property type="entry name" value="Viral_coat"/>
</dbReference>
<organism evidence="2 3">
    <name type="scientific">Glossina austeni</name>
    <name type="common">Savannah tsetse fly</name>
    <dbReference type="NCBI Taxonomy" id="7395"/>
    <lineage>
        <taxon>Eukaryota</taxon>
        <taxon>Metazoa</taxon>
        <taxon>Ecdysozoa</taxon>
        <taxon>Arthropoda</taxon>
        <taxon>Hexapoda</taxon>
        <taxon>Insecta</taxon>
        <taxon>Pterygota</taxon>
        <taxon>Neoptera</taxon>
        <taxon>Endopterygota</taxon>
        <taxon>Diptera</taxon>
        <taxon>Brachycera</taxon>
        <taxon>Muscomorpha</taxon>
        <taxon>Hippoboscoidea</taxon>
        <taxon>Glossinidae</taxon>
        <taxon>Glossina</taxon>
    </lineage>
</organism>
<evidence type="ECO:0000313" key="3">
    <source>
        <dbReference type="Proteomes" id="UP000078200"/>
    </source>
</evidence>
<dbReference type="VEuPathDB" id="VectorBase:GAUT031467"/>
<proteinExistence type="predicted"/>
<dbReference type="SUPFAM" id="SSF88633">
    <property type="entry name" value="Positive stranded ssRNA viruses"/>
    <property type="match status" value="1"/>
</dbReference>